<dbReference type="Pfam" id="PF13516">
    <property type="entry name" value="LRR_6"/>
    <property type="match status" value="2"/>
</dbReference>
<dbReference type="SUPFAM" id="SSF52058">
    <property type="entry name" value="L domain-like"/>
    <property type="match status" value="1"/>
</dbReference>
<dbReference type="Proteomes" id="UP000000709">
    <property type="component" value="Unassembled WGS sequence"/>
</dbReference>
<sequence length="574" mass="67212">MTNNNYNEFFSSFLTTYLPRLPDEILMQIFDLFNRSDLWTFLTNFPHHDLRDLVLHHYYSEVAFIVHSEVSWYHRYFLDITQFFNEEIFEFMDTFPENIPRRLIITFDNESFSTIEQFLERYDERIRKVAQLEIALERCQLGDCDLNYLLSFKNLTKIYVQNMNLSNTKIFDNTYWTDHPRLEEIILVQDCVDDWSSFRFPEKLKCLELVQTELDHKLIIPKSVKTLSISGSKLDSLEIFQNQHSCDSTQNLMEDQLPAGLRKLKLETTGIYDFNRIHWPTSLEVLSLAETGLNDSALKIINNLHRWPPGLIDLNISNNPIRLPNFASRLPSNLKILEMNQVELSWLESEHPIEFPETLTELYMNACKIPGLDVLSFPTSLKKLALTTNQIEDVASYDWEILVNLETLDLSGNNITSLDDWMIPPNLINLCLFANPINELSENFPLFIDQYKFNLEYLDLRFCNIKSISVKYIPASLKMLILLGNSLGSNLVLPSSFKSLQHLNLCRCGLATVEFRDEDKQLTTPSPRRKPLDLPAFYSYDWKLCLGKIRKSTNTFHEECLETFRGREPIWLID</sequence>
<evidence type="ECO:0008006" key="5">
    <source>
        <dbReference type="Google" id="ProtNLM"/>
    </source>
</evidence>
<dbReference type="PANTHER" id="PTHR45712:SF22">
    <property type="entry name" value="INSULIN-LIKE GROWTH FACTOR-BINDING PROTEIN COMPLEX ACID LABILE SUBUNIT"/>
    <property type="match status" value="1"/>
</dbReference>
<evidence type="ECO:0000256" key="1">
    <source>
        <dbReference type="ARBA" id="ARBA00022614"/>
    </source>
</evidence>
<dbReference type="KEGG" id="spaa:SPAPADRAFT_60482"/>
<accession>G3ALD3</accession>
<gene>
    <name evidence="3" type="ORF">SPAPADRAFT_60482</name>
</gene>
<evidence type="ECO:0000313" key="4">
    <source>
        <dbReference type="Proteomes" id="UP000000709"/>
    </source>
</evidence>
<dbReference type="InterPro" id="IPR050333">
    <property type="entry name" value="SLRP"/>
</dbReference>
<name>G3ALD3_SPAPN</name>
<reference evidence="3 4" key="1">
    <citation type="journal article" date="2011" name="Proc. Natl. Acad. Sci. U.S.A.">
        <title>Comparative genomics of xylose-fermenting fungi for enhanced biofuel production.</title>
        <authorList>
            <person name="Wohlbach D.J."/>
            <person name="Kuo A."/>
            <person name="Sato T.K."/>
            <person name="Potts K.M."/>
            <person name="Salamov A.A."/>
            <person name="LaButti K.M."/>
            <person name="Sun H."/>
            <person name="Clum A."/>
            <person name="Pangilinan J.L."/>
            <person name="Lindquist E.A."/>
            <person name="Lucas S."/>
            <person name="Lapidus A."/>
            <person name="Jin M."/>
            <person name="Gunawan C."/>
            <person name="Balan V."/>
            <person name="Dale B.E."/>
            <person name="Jeffries T.W."/>
            <person name="Zinkel R."/>
            <person name="Barry K.W."/>
            <person name="Grigoriev I.V."/>
            <person name="Gasch A.P."/>
        </authorList>
    </citation>
    <scope>NUCLEOTIDE SEQUENCE [LARGE SCALE GENOMIC DNA]</scope>
    <source>
        <strain evidence="4">NRRL Y-27907 / 11-Y1</strain>
    </source>
</reference>
<dbReference type="EMBL" id="GL996501">
    <property type="protein sequence ID" value="EGW33176.1"/>
    <property type="molecule type" value="Genomic_DNA"/>
</dbReference>
<dbReference type="InterPro" id="IPR001611">
    <property type="entry name" value="Leu-rich_rpt"/>
</dbReference>
<dbReference type="Gene3D" id="3.80.10.10">
    <property type="entry name" value="Ribonuclease Inhibitor"/>
    <property type="match status" value="2"/>
</dbReference>
<keyword evidence="4" id="KW-1185">Reference proteome</keyword>
<dbReference type="OrthoDB" id="4073735at2759"/>
<dbReference type="InterPro" id="IPR032675">
    <property type="entry name" value="LRR_dom_sf"/>
</dbReference>
<dbReference type="PROSITE" id="PS51450">
    <property type="entry name" value="LRR"/>
    <property type="match status" value="1"/>
</dbReference>
<evidence type="ECO:0000313" key="3">
    <source>
        <dbReference type="EMBL" id="EGW33176.1"/>
    </source>
</evidence>
<dbReference type="RefSeq" id="XP_007374691.1">
    <property type="nucleotide sequence ID" value="XM_007374629.1"/>
</dbReference>
<proteinExistence type="predicted"/>
<protein>
    <recommendedName>
        <fullName evidence="5">F-box domain-containing protein</fullName>
    </recommendedName>
</protein>
<keyword evidence="1" id="KW-0433">Leucine-rich repeat</keyword>
<dbReference type="InParanoid" id="G3ALD3"/>
<dbReference type="eggNOG" id="ENOG502SF6T">
    <property type="taxonomic scope" value="Eukaryota"/>
</dbReference>
<dbReference type="GeneID" id="18873436"/>
<dbReference type="AlphaFoldDB" id="G3ALD3"/>
<organism evidence="4">
    <name type="scientific">Spathaspora passalidarum (strain NRRL Y-27907 / 11-Y1)</name>
    <dbReference type="NCBI Taxonomy" id="619300"/>
    <lineage>
        <taxon>Eukaryota</taxon>
        <taxon>Fungi</taxon>
        <taxon>Dikarya</taxon>
        <taxon>Ascomycota</taxon>
        <taxon>Saccharomycotina</taxon>
        <taxon>Pichiomycetes</taxon>
        <taxon>Debaryomycetaceae</taxon>
        <taxon>Spathaspora</taxon>
    </lineage>
</organism>
<evidence type="ECO:0000256" key="2">
    <source>
        <dbReference type="ARBA" id="ARBA00022737"/>
    </source>
</evidence>
<keyword evidence="2" id="KW-0677">Repeat</keyword>
<dbReference type="HOGENOM" id="CLU_029128_0_0_1"/>
<dbReference type="PANTHER" id="PTHR45712">
    <property type="entry name" value="AGAP008170-PA"/>
    <property type="match status" value="1"/>
</dbReference>